<feature type="compositionally biased region" description="Basic and acidic residues" evidence="1">
    <location>
        <begin position="187"/>
        <end position="201"/>
    </location>
</feature>
<dbReference type="EMBL" id="JALJXV010000006">
    <property type="protein sequence ID" value="MCP1675487.1"/>
    <property type="molecule type" value="Genomic_DNA"/>
</dbReference>
<name>A0AAE3KGQ5_9GAMM</name>
<feature type="compositionally biased region" description="Basic and acidic residues" evidence="1">
    <location>
        <begin position="28"/>
        <end position="45"/>
    </location>
</feature>
<gene>
    <name evidence="2" type="ORF">J2T57_002637</name>
</gene>
<feature type="region of interest" description="Disordered" evidence="1">
    <location>
        <begin position="123"/>
        <end position="151"/>
    </location>
</feature>
<feature type="region of interest" description="Disordered" evidence="1">
    <location>
        <begin position="1"/>
        <end position="45"/>
    </location>
</feature>
<dbReference type="Gene3D" id="6.20.20.10">
    <property type="match status" value="1"/>
</dbReference>
<accession>A0AAE3KGQ5</accession>
<protein>
    <submittedName>
        <fullName evidence="2">Uncharacterized protein</fullName>
    </submittedName>
</protein>
<dbReference type="AlphaFoldDB" id="A0AAE3KGQ5"/>
<dbReference type="Proteomes" id="UP001205843">
    <property type="component" value="Unassembled WGS sequence"/>
</dbReference>
<evidence type="ECO:0000313" key="2">
    <source>
        <dbReference type="EMBL" id="MCP1675487.1"/>
    </source>
</evidence>
<dbReference type="RefSeq" id="WP_253478983.1">
    <property type="nucleotide sequence ID" value="NZ_JALJXV010000006.1"/>
</dbReference>
<feature type="compositionally biased region" description="Basic and acidic residues" evidence="1">
    <location>
        <begin position="139"/>
        <end position="151"/>
    </location>
</feature>
<evidence type="ECO:0000313" key="3">
    <source>
        <dbReference type="Proteomes" id="UP001205843"/>
    </source>
</evidence>
<reference evidence="2" key="1">
    <citation type="submission" date="2022-03" db="EMBL/GenBank/DDBJ databases">
        <title>Genomic Encyclopedia of Type Strains, Phase III (KMG-III): the genomes of soil and plant-associated and newly described type strains.</title>
        <authorList>
            <person name="Whitman W."/>
        </authorList>
    </citation>
    <scope>NUCLEOTIDE SEQUENCE</scope>
    <source>
        <strain evidence="2">ANL 6-2</strain>
    </source>
</reference>
<feature type="region of interest" description="Disordered" evidence="1">
    <location>
        <begin position="181"/>
        <end position="201"/>
    </location>
</feature>
<proteinExistence type="predicted"/>
<organism evidence="2 3">
    <name type="scientific">Natronocella acetinitrilica</name>
    <dbReference type="NCBI Taxonomy" id="414046"/>
    <lineage>
        <taxon>Bacteria</taxon>
        <taxon>Pseudomonadati</taxon>
        <taxon>Pseudomonadota</taxon>
        <taxon>Gammaproteobacteria</taxon>
        <taxon>Chromatiales</taxon>
        <taxon>Ectothiorhodospiraceae</taxon>
        <taxon>Natronocella</taxon>
    </lineage>
</organism>
<sequence>MGDYEAKPARWRHPPGDYKPPQPYIRPGSDHSHMPHSYEDDMAKKGTLEALSPTDRRALIVQKVDTKAYSRGELVTELNAAHAKTVDNALAQLRADGTVVTQTVFNNGLRYLSARLAETRGVNPVNRDAAAPAADSPPADEKPTEAERTCPDCKGEGEAPRSLAGACVPCPTCDATGQLAEATEAQPDDRSRKTPRAARDQYLDDEAVQEREEIADVAAFAPLTADQQRELNAAMPPARVEPVTNGIDRLAVSHEGCLLLWVDGQLIEIDNPTTRGIHKMLDLNAALVNG</sequence>
<comment type="caution">
    <text evidence="2">The sequence shown here is derived from an EMBL/GenBank/DDBJ whole genome shotgun (WGS) entry which is preliminary data.</text>
</comment>
<feature type="compositionally biased region" description="Low complexity" evidence="1">
    <location>
        <begin position="128"/>
        <end position="137"/>
    </location>
</feature>
<evidence type="ECO:0000256" key="1">
    <source>
        <dbReference type="SAM" id="MobiDB-lite"/>
    </source>
</evidence>
<keyword evidence="3" id="KW-1185">Reference proteome</keyword>